<keyword evidence="1" id="KW-1133">Transmembrane helix</keyword>
<feature type="transmembrane region" description="Helical" evidence="1">
    <location>
        <begin position="52"/>
        <end position="74"/>
    </location>
</feature>
<organism evidence="2 3">
    <name type="scientific">Asanoa hainanensis</name>
    <dbReference type="NCBI Taxonomy" id="560556"/>
    <lineage>
        <taxon>Bacteria</taxon>
        <taxon>Bacillati</taxon>
        <taxon>Actinomycetota</taxon>
        <taxon>Actinomycetes</taxon>
        <taxon>Micromonosporales</taxon>
        <taxon>Micromonosporaceae</taxon>
        <taxon>Asanoa</taxon>
    </lineage>
</organism>
<feature type="transmembrane region" description="Helical" evidence="1">
    <location>
        <begin position="133"/>
        <end position="158"/>
    </location>
</feature>
<keyword evidence="1" id="KW-0472">Membrane</keyword>
<feature type="transmembrane region" description="Helical" evidence="1">
    <location>
        <begin position="190"/>
        <end position="208"/>
    </location>
</feature>
<dbReference type="RefSeq" id="WP_089245534.1">
    <property type="nucleotide sequence ID" value="NZ_FZPH01000002.1"/>
</dbReference>
<evidence type="ECO:0000256" key="1">
    <source>
        <dbReference type="SAM" id="Phobius"/>
    </source>
</evidence>
<gene>
    <name evidence="2" type="ORF">SAMN05421812_102463</name>
</gene>
<evidence type="ECO:0008006" key="4">
    <source>
        <dbReference type="Google" id="ProtNLM"/>
    </source>
</evidence>
<feature type="transmembrane region" description="Helical" evidence="1">
    <location>
        <begin position="86"/>
        <end position="113"/>
    </location>
</feature>
<dbReference type="Proteomes" id="UP000198362">
    <property type="component" value="Unassembled WGS sequence"/>
</dbReference>
<reference evidence="2 3" key="1">
    <citation type="submission" date="2017-06" db="EMBL/GenBank/DDBJ databases">
        <authorList>
            <person name="Kim H.J."/>
            <person name="Triplett B.A."/>
        </authorList>
    </citation>
    <scope>NUCLEOTIDE SEQUENCE [LARGE SCALE GENOMIC DNA]</scope>
    <source>
        <strain evidence="2 3">CGMCC 4.5593</strain>
    </source>
</reference>
<keyword evidence="3" id="KW-1185">Reference proteome</keyword>
<sequence length="232" mass="23985">MDTRRLSRFTGAAVLVLGPLGLIAGTLTEPHFDQDAPAVDQLAEVSGTAVPAAAGRTLVALLILLMPVAVLFAARLARRGAPRLAAIGGTLSFLAWSAGIASIGGVEAAYWYGSRLEDRATVAALLDAVSADAVYNTQLLVFVLGHLIGMLVLGIGLWRSRAVPAWVGILFGLSPFLHAVAMGLGPAVDAVAYGLLLVATAGCAVTLWRMPDAEWDLPARTAVTPAPERVAA</sequence>
<protein>
    <recommendedName>
        <fullName evidence="4">DUF4386 family protein</fullName>
    </recommendedName>
</protein>
<evidence type="ECO:0000313" key="3">
    <source>
        <dbReference type="Proteomes" id="UP000198362"/>
    </source>
</evidence>
<dbReference type="EMBL" id="FZPH01000002">
    <property type="protein sequence ID" value="SNS94597.1"/>
    <property type="molecule type" value="Genomic_DNA"/>
</dbReference>
<dbReference type="AlphaFoldDB" id="A0A239ILX3"/>
<proteinExistence type="predicted"/>
<accession>A0A239ILX3</accession>
<feature type="transmembrane region" description="Helical" evidence="1">
    <location>
        <begin position="165"/>
        <end position="184"/>
    </location>
</feature>
<keyword evidence="1" id="KW-0812">Transmembrane</keyword>
<evidence type="ECO:0000313" key="2">
    <source>
        <dbReference type="EMBL" id="SNS94597.1"/>
    </source>
</evidence>
<dbReference type="OrthoDB" id="5148077at2"/>
<name>A0A239ILX3_9ACTN</name>